<accession>A0A1R2BFT4</accession>
<sequence>MGCCIVKDAGETKDLGSSETTVHKPSISNMITTSSESFHKYYVTKAVIGEGGYGQVKEVIEIETGVHRAAKSVSISCMKTEEIETIHQEVEILKYLDHPGIIKIYDVYKDSNFIHIITELCTGGELFDAIVKKGNLTENEAAKYMFDIVSIIKYMHEAGIMHRDLKPDNLIFEDRSENSRLKLIDFGASIKFSKGEIQSNLVGTPYYIAPEVINGKYNEKCDIWSIGIIMYIMLCGSPPFQGKTNDEIYKKIRLDEVNFSKKVWFGVSACAKKLVRKMLNKDPAKRISIGELYYDPWINTRAKNLVPDRTLATKSLINLTKFKKINNLQACTFSFLAHCFTTSKDLKHIRNMFETFDKNGDGRLSIEEVRGGFEEFGNGILANYEEIFKNCDSDKNGFIDYSEFLTAVISKDIEISKKKLKIAFRALDLDGNGKITISELALIGIANESSIQKLLKEIDTNGDGEIDLDEFTNAILKTTGYSRTD</sequence>
<dbReference type="SMART" id="SM00054">
    <property type="entry name" value="EFh"/>
    <property type="match status" value="4"/>
</dbReference>
<evidence type="ECO:0000256" key="8">
    <source>
        <dbReference type="ARBA" id="ARBA00022777"/>
    </source>
</evidence>
<feature type="binding site" evidence="14">
    <location>
        <position position="71"/>
    </location>
    <ligand>
        <name>ATP</name>
        <dbReference type="ChEBI" id="CHEBI:30616"/>
    </ligand>
</feature>
<evidence type="ECO:0000256" key="13">
    <source>
        <dbReference type="ARBA" id="ARBA00048679"/>
    </source>
</evidence>
<evidence type="ECO:0000256" key="5">
    <source>
        <dbReference type="ARBA" id="ARBA00022723"/>
    </source>
</evidence>
<evidence type="ECO:0000256" key="9">
    <source>
        <dbReference type="ARBA" id="ARBA00022837"/>
    </source>
</evidence>
<keyword evidence="4" id="KW-0808">Transferase</keyword>
<reference evidence="18 19" key="1">
    <citation type="submission" date="2016-11" db="EMBL/GenBank/DDBJ databases">
        <title>The macronuclear genome of Stentor coeruleus: a giant cell with tiny introns.</title>
        <authorList>
            <person name="Slabodnick M."/>
            <person name="Ruby J.G."/>
            <person name="Reiff S.B."/>
            <person name="Swart E.C."/>
            <person name="Gosai S."/>
            <person name="Prabakaran S."/>
            <person name="Witkowska E."/>
            <person name="Larue G.E."/>
            <person name="Fisher S."/>
            <person name="Freeman R.M."/>
            <person name="Gunawardena J."/>
            <person name="Chu W."/>
            <person name="Stover N.A."/>
            <person name="Gregory B.D."/>
            <person name="Nowacki M."/>
            <person name="Derisi J."/>
            <person name="Roy S.W."/>
            <person name="Marshall W.F."/>
            <person name="Sood P."/>
        </authorList>
    </citation>
    <scope>NUCLEOTIDE SEQUENCE [LARGE SCALE GENOMIC DNA]</scope>
    <source>
        <strain evidence="18">WM001</strain>
    </source>
</reference>
<evidence type="ECO:0000256" key="3">
    <source>
        <dbReference type="ARBA" id="ARBA00022527"/>
    </source>
</evidence>
<keyword evidence="3 15" id="KW-0723">Serine/threonine-protein kinase</keyword>
<evidence type="ECO:0000256" key="7">
    <source>
        <dbReference type="ARBA" id="ARBA00022741"/>
    </source>
</evidence>
<feature type="domain" description="EF-hand" evidence="17">
    <location>
        <begin position="446"/>
        <end position="481"/>
    </location>
</feature>
<evidence type="ECO:0000256" key="1">
    <source>
        <dbReference type="ARBA" id="ARBA00001946"/>
    </source>
</evidence>
<dbReference type="GO" id="GO:0005509">
    <property type="term" value="F:calcium ion binding"/>
    <property type="evidence" value="ECO:0007669"/>
    <property type="project" value="InterPro"/>
</dbReference>
<proteinExistence type="inferred from homology"/>
<dbReference type="PANTHER" id="PTHR24349">
    <property type="entry name" value="SERINE/THREONINE-PROTEIN KINASE"/>
    <property type="match status" value="1"/>
</dbReference>
<comment type="caution">
    <text evidence="18">The sequence shown here is derived from an EMBL/GenBank/DDBJ whole genome shotgun (WGS) entry which is preliminary data.</text>
</comment>
<dbReference type="Pfam" id="PF13499">
    <property type="entry name" value="EF-hand_7"/>
    <property type="match status" value="2"/>
</dbReference>
<dbReference type="InterPro" id="IPR017441">
    <property type="entry name" value="Protein_kinase_ATP_BS"/>
</dbReference>
<organism evidence="18 19">
    <name type="scientific">Stentor coeruleus</name>
    <dbReference type="NCBI Taxonomy" id="5963"/>
    <lineage>
        <taxon>Eukaryota</taxon>
        <taxon>Sar</taxon>
        <taxon>Alveolata</taxon>
        <taxon>Ciliophora</taxon>
        <taxon>Postciliodesmatophora</taxon>
        <taxon>Heterotrichea</taxon>
        <taxon>Heterotrichida</taxon>
        <taxon>Stentoridae</taxon>
        <taxon>Stentor</taxon>
    </lineage>
</organism>
<evidence type="ECO:0000256" key="12">
    <source>
        <dbReference type="ARBA" id="ARBA00047899"/>
    </source>
</evidence>
<dbReference type="PROSITE" id="PS50011">
    <property type="entry name" value="PROTEIN_KINASE_DOM"/>
    <property type="match status" value="1"/>
</dbReference>
<dbReference type="FunFam" id="1.10.510.10:FF:000726">
    <property type="entry name" value="Calcium-dependent protein kinase, putative"/>
    <property type="match status" value="1"/>
</dbReference>
<dbReference type="CDD" id="cd00051">
    <property type="entry name" value="EFh"/>
    <property type="match status" value="2"/>
</dbReference>
<keyword evidence="5" id="KW-0479">Metal-binding</keyword>
<dbReference type="EC" id="2.7.11.1" evidence="2"/>
<feature type="domain" description="Protein kinase" evidence="16">
    <location>
        <begin position="42"/>
        <end position="298"/>
    </location>
</feature>
<dbReference type="SMART" id="SM00220">
    <property type="entry name" value="S_TKc"/>
    <property type="match status" value="1"/>
</dbReference>
<name>A0A1R2BFT4_9CILI</name>
<dbReference type="PROSITE" id="PS00107">
    <property type="entry name" value="PROTEIN_KINASE_ATP"/>
    <property type="match status" value="1"/>
</dbReference>
<keyword evidence="7 14" id="KW-0547">Nucleotide-binding</keyword>
<dbReference type="InterPro" id="IPR050205">
    <property type="entry name" value="CDPK_Ser/Thr_kinases"/>
</dbReference>
<evidence type="ECO:0000256" key="10">
    <source>
        <dbReference type="ARBA" id="ARBA00022840"/>
    </source>
</evidence>
<dbReference type="CDD" id="cd05117">
    <property type="entry name" value="STKc_CAMK"/>
    <property type="match status" value="1"/>
</dbReference>
<dbReference type="Gene3D" id="3.30.200.20">
    <property type="entry name" value="Phosphorylase Kinase, domain 1"/>
    <property type="match status" value="1"/>
</dbReference>
<dbReference type="AlphaFoldDB" id="A0A1R2BFT4"/>
<evidence type="ECO:0000256" key="14">
    <source>
        <dbReference type="PROSITE-ProRule" id="PRU10141"/>
    </source>
</evidence>
<dbReference type="FunFam" id="3.30.200.20:FF:000315">
    <property type="entry name" value="Calcium-dependent protein kinase 3"/>
    <property type="match status" value="1"/>
</dbReference>
<keyword evidence="10 14" id="KW-0067">ATP-binding</keyword>
<evidence type="ECO:0000259" key="17">
    <source>
        <dbReference type="PROSITE" id="PS50222"/>
    </source>
</evidence>
<evidence type="ECO:0000256" key="2">
    <source>
        <dbReference type="ARBA" id="ARBA00012513"/>
    </source>
</evidence>
<evidence type="ECO:0000313" key="19">
    <source>
        <dbReference type="Proteomes" id="UP000187209"/>
    </source>
</evidence>
<evidence type="ECO:0000259" key="16">
    <source>
        <dbReference type="PROSITE" id="PS50011"/>
    </source>
</evidence>
<dbReference type="Proteomes" id="UP000187209">
    <property type="component" value="Unassembled WGS sequence"/>
</dbReference>
<dbReference type="Pfam" id="PF00069">
    <property type="entry name" value="Pkinase"/>
    <property type="match status" value="1"/>
</dbReference>
<dbReference type="GO" id="GO:0004674">
    <property type="term" value="F:protein serine/threonine kinase activity"/>
    <property type="evidence" value="ECO:0007669"/>
    <property type="project" value="UniProtKB-KW"/>
</dbReference>
<dbReference type="Gene3D" id="1.10.238.10">
    <property type="entry name" value="EF-hand"/>
    <property type="match status" value="1"/>
</dbReference>
<dbReference type="OrthoDB" id="504170at2759"/>
<dbReference type="SUPFAM" id="SSF47473">
    <property type="entry name" value="EF-hand"/>
    <property type="match status" value="1"/>
</dbReference>
<comment type="catalytic activity">
    <reaction evidence="12">
        <text>L-threonyl-[protein] + ATP = O-phospho-L-threonyl-[protein] + ADP + H(+)</text>
        <dbReference type="Rhea" id="RHEA:46608"/>
        <dbReference type="Rhea" id="RHEA-COMP:11060"/>
        <dbReference type="Rhea" id="RHEA-COMP:11605"/>
        <dbReference type="ChEBI" id="CHEBI:15378"/>
        <dbReference type="ChEBI" id="CHEBI:30013"/>
        <dbReference type="ChEBI" id="CHEBI:30616"/>
        <dbReference type="ChEBI" id="CHEBI:61977"/>
        <dbReference type="ChEBI" id="CHEBI:456216"/>
        <dbReference type="EC" id="2.7.11.1"/>
    </reaction>
</comment>
<evidence type="ECO:0000313" key="18">
    <source>
        <dbReference type="EMBL" id="OMJ75609.1"/>
    </source>
</evidence>
<keyword evidence="6" id="KW-0677">Repeat</keyword>
<dbReference type="PROSITE" id="PS50222">
    <property type="entry name" value="EF_HAND_2"/>
    <property type="match status" value="4"/>
</dbReference>
<dbReference type="PROSITE" id="PS00108">
    <property type="entry name" value="PROTEIN_KINASE_ST"/>
    <property type="match status" value="1"/>
</dbReference>
<dbReference type="InterPro" id="IPR018247">
    <property type="entry name" value="EF_Hand_1_Ca_BS"/>
</dbReference>
<feature type="domain" description="EF-hand" evidence="17">
    <location>
        <begin position="344"/>
        <end position="379"/>
    </location>
</feature>
<evidence type="ECO:0000256" key="11">
    <source>
        <dbReference type="ARBA" id="ARBA00024334"/>
    </source>
</evidence>
<feature type="domain" description="EF-hand" evidence="17">
    <location>
        <begin position="384"/>
        <end position="414"/>
    </location>
</feature>
<dbReference type="Gene3D" id="1.10.510.10">
    <property type="entry name" value="Transferase(Phosphotransferase) domain 1"/>
    <property type="match status" value="1"/>
</dbReference>
<comment type="catalytic activity">
    <reaction evidence="13">
        <text>L-seryl-[protein] + ATP = O-phospho-L-seryl-[protein] + ADP + H(+)</text>
        <dbReference type="Rhea" id="RHEA:17989"/>
        <dbReference type="Rhea" id="RHEA-COMP:9863"/>
        <dbReference type="Rhea" id="RHEA-COMP:11604"/>
        <dbReference type="ChEBI" id="CHEBI:15378"/>
        <dbReference type="ChEBI" id="CHEBI:29999"/>
        <dbReference type="ChEBI" id="CHEBI:30616"/>
        <dbReference type="ChEBI" id="CHEBI:83421"/>
        <dbReference type="ChEBI" id="CHEBI:456216"/>
        <dbReference type="EC" id="2.7.11.1"/>
    </reaction>
</comment>
<comment type="cofactor">
    <cofactor evidence="1">
        <name>Mg(2+)</name>
        <dbReference type="ChEBI" id="CHEBI:18420"/>
    </cofactor>
</comment>
<keyword evidence="9" id="KW-0106">Calcium</keyword>
<evidence type="ECO:0000256" key="4">
    <source>
        <dbReference type="ARBA" id="ARBA00022679"/>
    </source>
</evidence>
<keyword evidence="19" id="KW-1185">Reference proteome</keyword>
<dbReference type="InterPro" id="IPR011992">
    <property type="entry name" value="EF-hand-dom_pair"/>
</dbReference>
<dbReference type="InterPro" id="IPR011009">
    <property type="entry name" value="Kinase-like_dom_sf"/>
</dbReference>
<feature type="domain" description="EF-hand" evidence="17">
    <location>
        <begin position="415"/>
        <end position="440"/>
    </location>
</feature>
<dbReference type="InterPro" id="IPR002048">
    <property type="entry name" value="EF_hand_dom"/>
</dbReference>
<dbReference type="InterPro" id="IPR000719">
    <property type="entry name" value="Prot_kinase_dom"/>
</dbReference>
<dbReference type="FunFam" id="1.10.238.10:FF:000003">
    <property type="entry name" value="Calmodulin A"/>
    <property type="match status" value="1"/>
</dbReference>
<evidence type="ECO:0000256" key="15">
    <source>
        <dbReference type="RuleBase" id="RU000304"/>
    </source>
</evidence>
<comment type="similarity">
    <text evidence="11">Belongs to the protein kinase superfamily. Ser/Thr protein kinase family. CDPK subfamily.</text>
</comment>
<evidence type="ECO:0000256" key="6">
    <source>
        <dbReference type="ARBA" id="ARBA00022737"/>
    </source>
</evidence>
<dbReference type="InterPro" id="IPR008271">
    <property type="entry name" value="Ser/Thr_kinase_AS"/>
</dbReference>
<dbReference type="EMBL" id="MPUH01000681">
    <property type="protein sequence ID" value="OMJ75609.1"/>
    <property type="molecule type" value="Genomic_DNA"/>
</dbReference>
<dbReference type="SUPFAM" id="SSF56112">
    <property type="entry name" value="Protein kinase-like (PK-like)"/>
    <property type="match status" value="1"/>
</dbReference>
<protein>
    <recommendedName>
        <fullName evidence="2">non-specific serine/threonine protein kinase</fullName>
        <ecNumber evidence="2">2.7.11.1</ecNumber>
    </recommendedName>
</protein>
<gene>
    <name evidence="18" type="ORF">SteCoe_25229</name>
</gene>
<keyword evidence="8" id="KW-0418">Kinase</keyword>
<dbReference type="PROSITE" id="PS00018">
    <property type="entry name" value="EF_HAND_1"/>
    <property type="match status" value="3"/>
</dbReference>
<dbReference type="GO" id="GO:0005524">
    <property type="term" value="F:ATP binding"/>
    <property type="evidence" value="ECO:0007669"/>
    <property type="project" value="UniProtKB-UniRule"/>
</dbReference>